<evidence type="ECO:0000259" key="2">
    <source>
        <dbReference type="PROSITE" id="PS50181"/>
    </source>
</evidence>
<organism evidence="3 4">
    <name type="scientific">Coniochaeta hoffmannii</name>
    <dbReference type="NCBI Taxonomy" id="91930"/>
    <lineage>
        <taxon>Eukaryota</taxon>
        <taxon>Fungi</taxon>
        <taxon>Dikarya</taxon>
        <taxon>Ascomycota</taxon>
        <taxon>Pezizomycotina</taxon>
        <taxon>Sordariomycetes</taxon>
        <taxon>Sordariomycetidae</taxon>
        <taxon>Coniochaetales</taxon>
        <taxon>Coniochaetaceae</taxon>
        <taxon>Coniochaeta</taxon>
    </lineage>
</organism>
<dbReference type="PANTHER" id="PTHR13252:SF9">
    <property type="entry name" value="F-BOX ONLY PROTEIN 28"/>
    <property type="match status" value="1"/>
</dbReference>
<dbReference type="SMART" id="SM00256">
    <property type="entry name" value="FBOX"/>
    <property type="match status" value="1"/>
</dbReference>
<evidence type="ECO:0000313" key="4">
    <source>
        <dbReference type="Proteomes" id="UP001174691"/>
    </source>
</evidence>
<dbReference type="Pfam" id="PF12937">
    <property type="entry name" value="F-box-like"/>
    <property type="match status" value="1"/>
</dbReference>
<proteinExistence type="predicted"/>
<evidence type="ECO:0000313" key="3">
    <source>
        <dbReference type="EMBL" id="KAJ9130488.1"/>
    </source>
</evidence>
<feature type="compositionally biased region" description="Polar residues" evidence="1">
    <location>
        <begin position="187"/>
        <end position="205"/>
    </location>
</feature>
<sequence>MADTNPVVMANLLDLPPELLLQIAKSLAPKDLTQLQLVCKRLLPIGRDNTLWLEHCFRGSYMYDSVWLPRLRNSDDNDNNEGGNDNSTNAVDPAPNAVAAGAAGVPQAPNQPPLNPNQITPNMLVQMAAQGNLPPGLPPGIIHQALQQLHHQHHHPQPHHQPPHPAIQIAIHYLQPHLPPGPGAVQPQPTDQDGGQSDGQASETSNQDDDVPRHSNQERLRIRANWDPSYPNEGVSWYDEYIHRHAPTVVNWFEPARRKDANDRWANIEARGVALYRPDNPTNAVTGLDTLLAISPLDDGGICIWDVNGTRGKKGSVFAKSKPGLLFVDGPQGDNNRASKRVDSGVTECVSVDNHRHRAFFAVQSHLVDVDLQTMSVVGCESFPWSITALSSANATVPLTIATSLGIHLHDYRSRPSTPVDYDEKVDGFGSTGAQYFYEQGLRNLFADVPLPPYAPLAQPGSLSILHLQEPGSLADLSDDIYVAGRFTSILHYDRRIFPSIKDTIHSGGSLCSMTSSPYPFSGLCSERRRRGQMSVEDVDESKKLPGGRTLIACGEYSSKGTLEIYGLSPSPDLSGKMEVAGHQNRYTASGAKLLSVVNHGARIAVSDAQGYVKWFERDGFTEIRRCRIGHCEGPRNEMGEDSEALIFNRDDMARKILPTGRAEGGTKVNDNDLLFWTGDKLGTVGFTTKRGTMPHDFFELEEGDERGEEARRYDEALREALLQHAEEARWLGELRAGHMDSH</sequence>
<keyword evidence="4" id="KW-1185">Reference proteome</keyword>
<gene>
    <name evidence="3" type="ORF">NKR19_g9878</name>
</gene>
<name>A0AA38RH31_9PEZI</name>
<comment type="caution">
    <text evidence="3">The sequence shown here is derived from an EMBL/GenBank/DDBJ whole genome shotgun (WGS) entry which is preliminary data.</text>
</comment>
<dbReference type="GO" id="GO:0000209">
    <property type="term" value="P:protein polyubiquitination"/>
    <property type="evidence" value="ECO:0007669"/>
    <property type="project" value="TreeGrafter"/>
</dbReference>
<feature type="compositionally biased region" description="Low complexity" evidence="1">
    <location>
        <begin position="80"/>
        <end position="95"/>
    </location>
</feature>
<dbReference type="SUPFAM" id="SSF81383">
    <property type="entry name" value="F-box domain"/>
    <property type="match status" value="1"/>
</dbReference>
<dbReference type="Proteomes" id="UP001174691">
    <property type="component" value="Unassembled WGS sequence"/>
</dbReference>
<dbReference type="InterPro" id="IPR036047">
    <property type="entry name" value="F-box-like_dom_sf"/>
</dbReference>
<dbReference type="PANTHER" id="PTHR13252">
    <property type="entry name" value="F-BOX ONLY PROTEIN 28"/>
    <property type="match status" value="1"/>
</dbReference>
<dbReference type="Gene3D" id="1.20.1280.50">
    <property type="match status" value="1"/>
</dbReference>
<feature type="region of interest" description="Disordered" evidence="1">
    <location>
        <begin position="175"/>
        <end position="226"/>
    </location>
</feature>
<protein>
    <submittedName>
        <fullName evidence="3">F-box only protein 31-B</fullName>
    </submittedName>
</protein>
<accession>A0AA38RH31</accession>
<dbReference type="InterPro" id="IPR039719">
    <property type="entry name" value="FBXO28"/>
</dbReference>
<feature type="compositionally biased region" description="Basic and acidic residues" evidence="1">
    <location>
        <begin position="210"/>
        <end position="221"/>
    </location>
</feature>
<feature type="domain" description="F-box" evidence="2">
    <location>
        <begin position="9"/>
        <end position="55"/>
    </location>
</feature>
<feature type="region of interest" description="Disordered" evidence="1">
    <location>
        <begin position="100"/>
        <end position="119"/>
    </location>
</feature>
<feature type="region of interest" description="Disordered" evidence="1">
    <location>
        <begin position="75"/>
        <end position="95"/>
    </location>
</feature>
<reference evidence="3" key="1">
    <citation type="submission" date="2022-07" db="EMBL/GenBank/DDBJ databases">
        <title>Fungi with potential for degradation of polypropylene.</title>
        <authorList>
            <person name="Gostincar C."/>
        </authorList>
    </citation>
    <scope>NUCLEOTIDE SEQUENCE</scope>
    <source>
        <strain evidence="3">EXF-13287</strain>
    </source>
</reference>
<dbReference type="PROSITE" id="PS50181">
    <property type="entry name" value="FBOX"/>
    <property type="match status" value="1"/>
</dbReference>
<dbReference type="AlphaFoldDB" id="A0AA38RH31"/>
<dbReference type="EMBL" id="JANBVN010000268">
    <property type="protein sequence ID" value="KAJ9130488.1"/>
    <property type="molecule type" value="Genomic_DNA"/>
</dbReference>
<evidence type="ECO:0000256" key="1">
    <source>
        <dbReference type="SAM" id="MobiDB-lite"/>
    </source>
</evidence>
<dbReference type="InterPro" id="IPR001810">
    <property type="entry name" value="F-box_dom"/>
</dbReference>